<evidence type="ECO:0000313" key="2">
    <source>
        <dbReference type="Proteomes" id="UP000308549"/>
    </source>
</evidence>
<keyword evidence="2" id="KW-1185">Reference proteome</keyword>
<evidence type="ECO:0000313" key="1">
    <source>
        <dbReference type="EMBL" id="TKA27911.1"/>
    </source>
</evidence>
<dbReference type="EMBL" id="NAJL01000020">
    <property type="protein sequence ID" value="TKA27911.1"/>
    <property type="molecule type" value="Genomic_DNA"/>
</dbReference>
<organism evidence="1 2">
    <name type="scientific">Salinomyces thailandicus</name>
    <dbReference type="NCBI Taxonomy" id="706561"/>
    <lineage>
        <taxon>Eukaryota</taxon>
        <taxon>Fungi</taxon>
        <taxon>Dikarya</taxon>
        <taxon>Ascomycota</taxon>
        <taxon>Pezizomycotina</taxon>
        <taxon>Dothideomycetes</taxon>
        <taxon>Dothideomycetidae</taxon>
        <taxon>Mycosphaerellales</taxon>
        <taxon>Teratosphaeriaceae</taxon>
        <taxon>Salinomyces</taxon>
    </lineage>
</organism>
<proteinExistence type="predicted"/>
<protein>
    <submittedName>
        <fullName evidence="1">Uncharacterized protein</fullName>
    </submittedName>
</protein>
<gene>
    <name evidence="1" type="ORF">B0A50_03976</name>
</gene>
<sequence length="151" mass="16046">MAAETYPRAANQYPRAESAVPVSIIDVALDAVIGPTAVEDVLTVTVVPNVDVKVTMVVPLPVVLDALYVTVLKVEELELDVETGPMTGEEGLPVPYVYDAGGLMVRVMISVDVDVDVDTDGMDKVEFDAVTGEASVGEVDPLFGWLEAPKE</sequence>
<reference evidence="1 2" key="1">
    <citation type="submission" date="2017-03" db="EMBL/GenBank/DDBJ databases">
        <title>Genomes of endolithic fungi from Antarctica.</title>
        <authorList>
            <person name="Coleine C."/>
            <person name="Masonjones S."/>
            <person name="Stajich J.E."/>
        </authorList>
    </citation>
    <scope>NUCLEOTIDE SEQUENCE [LARGE SCALE GENOMIC DNA]</scope>
    <source>
        <strain evidence="1 2">CCFEE 6315</strain>
    </source>
</reference>
<accession>A0A4U0TZA7</accession>
<dbReference type="Proteomes" id="UP000308549">
    <property type="component" value="Unassembled WGS sequence"/>
</dbReference>
<name>A0A4U0TZA7_9PEZI</name>
<dbReference type="AlphaFoldDB" id="A0A4U0TZA7"/>
<comment type="caution">
    <text evidence="1">The sequence shown here is derived from an EMBL/GenBank/DDBJ whole genome shotgun (WGS) entry which is preliminary data.</text>
</comment>